<name>A0ACB9NZH0_9MYRT</name>
<protein>
    <submittedName>
        <fullName evidence="1">Uncharacterized protein</fullName>
    </submittedName>
</protein>
<accession>A0ACB9NZH0</accession>
<evidence type="ECO:0000313" key="1">
    <source>
        <dbReference type="EMBL" id="KAI4341745.1"/>
    </source>
</evidence>
<keyword evidence="2" id="KW-1185">Reference proteome</keyword>
<reference evidence="2" key="1">
    <citation type="journal article" date="2023" name="Front. Plant Sci.">
        <title>Chromosomal-level genome assembly of Melastoma candidum provides insights into trichome evolution.</title>
        <authorList>
            <person name="Zhong Y."/>
            <person name="Wu W."/>
            <person name="Sun C."/>
            <person name="Zou P."/>
            <person name="Liu Y."/>
            <person name="Dai S."/>
            <person name="Zhou R."/>
        </authorList>
    </citation>
    <scope>NUCLEOTIDE SEQUENCE [LARGE SCALE GENOMIC DNA]</scope>
</reference>
<sequence>MREVPNDRDWNKPTASATATSSPAMIVLTFFILLVHLSPRATGVPDFTLLHFSCQDTGDPLSRYQVAVRRVRRLMSERTAISGYSYRTYVNEGDAHCFGRSW</sequence>
<gene>
    <name evidence="1" type="ORF">MLD38_026431</name>
</gene>
<comment type="caution">
    <text evidence="1">The sequence shown here is derived from an EMBL/GenBank/DDBJ whole genome shotgun (WGS) entry which is preliminary data.</text>
</comment>
<dbReference type="Proteomes" id="UP001057402">
    <property type="component" value="Chromosome 7"/>
</dbReference>
<dbReference type="EMBL" id="CM042886">
    <property type="protein sequence ID" value="KAI4341745.1"/>
    <property type="molecule type" value="Genomic_DNA"/>
</dbReference>
<organism evidence="1 2">
    <name type="scientific">Melastoma candidum</name>
    <dbReference type="NCBI Taxonomy" id="119954"/>
    <lineage>
        <taxon>Eukaryota</taxon>
        <taxon>Viridiplantae</taxon>
        <taxon>Streptophyta</taxon>
        <taxon>Embryophyta</taxon>
        <taxon>Tracheophyta</taxon>
        <taxon>Spermatophyta</taxon>
        <taxon>Magnoliopsida</taxon>
        <taxon>eudicotyledons</taxon>
        <taxon>Gunneridae</taxon>
        <taxon>Pentapetalae</taxon>
        <taxon>rosids</taxon>
        <taxon>malvids</taxon>
        <taxon>Myrtales</taxon>
        <taxon>Melastomataceae</taxon>
        <taxon>Melastomatoideae</taxon>
        <taxon>Melastomateae</taxon>
        <taxon>Melastoma</taxon>
    </lineage>
</organism>
<proteinExistence type="predicted"/>
<evidence type="ECO:0000313" key="2">
    <source>
        <dbReference type="Proteomes" id="UP001057402"/>
    </source>
</evidence>